<dbReference type="AlphaFoldDB" id="A0A6I2FBG1"/>
<organism evidence="1 2">
    <name type="scientific">Agromyces agglutinans</name>
    <dbReference type="NCBI Taxonomy" id="2662258"/>
    <lineage>
        <taxon>Bacteria</taxon>
        <taxon>Bacillati</taxon>
        <taxon>Actinomycetota</taxon>
        <taxon>Actinomycetes</taxon>
        <taxon>Micrococcales</taxon>
        <taxon>Microbacteriaceae</taxon>
        <taxon>Agromyces</taxon>
    </lineage>
</organism>
<protein>
    <recommendedName>
        <fullName evidence="3">DUF559 domain-containing protein</fullName>
    </recommendedName>
</protein>
<dbReference type="EMBL" id="WJIF01000010">
    <property type="protein sequence ID" value="MRG61157.1"/>
    <property type="molecule type" value="Genomic_DNA"/>
</dbReference>
<dbReference type="Proteomes" id="UP000431080">
    <property type="component" value="Unassembled WGS sequence"/>
</dbReference>
<sequence>MSDLDVVFGLLGEVAHLRTLRRYRVTDRELREAIDRSTLRRLRPGWYATPHADPDQIRAILLHGRIGCASALSRYGVWSGRDRALHVHVPRNAARLHRTPPEVPGSARPVWHPKTPDGLRRGILLADRRPAVRVHWRTDAASDRVLDWIVSPEDALAQAVRCLDPEHAQAAVDTVVSERVLPRPVVERIVADAPARVGLRVDSHSEQVGSGVEALFVRRLLDAGFEVVPQFLFAGHGRFDGLIDGCVLFEVDGWAFHRTQSQFLGDRDRTLVAQSFGVPLVRPAAAQVLDDWPTVLAAVERTVADAKLIRAARGHSSFLG</sequence>
<evidence type="ECO:0008006" key="3">
    <source>
        <dbReference type="Google" id="ProtNLM"/>
    </source>
</evidence>
<evidence type="ECO:0000313" key="2">
    <source>
        <dbReference type="Proteomes" id="UP000431080"/>
    </source>
</evidence>
<evidence type="ECO:0000313" key="1">
    <source>
        <dbReference type="EMBL" id="MRG61157.1"/>
    </source>
</evidence>
<name>A0A6I2FBG1_9MICO</name>
<keyword evidence="2" id="KW-1185">Reference proteome</keyword>
<dbReference type="RefSeq" id="WP_153685586.1">
    <property type="nucleotide sequence ID" value="NZ_WJIF01000010.1"/>
</dbReference>
<comment type="caution">
    <text evidence="1">The sequence shown here is derived from an EMBL/GenBank/DDBJ whole genome shotgun (WGS) entry which is preliminary data.</text>
</comment>
<proteinExistence type="predicted"/>
<reference evidence="1 2" key="1">
    <citation type="submission" date="2019-10" db="EMBL/GenBank/DDBJ databases">
        <authorList>
            <person name="Nie G."/>
            <person name="Ming H."/>
            <person name="Yi B."/>
        </authorList>
    </citation>
    <scope>NUCLEOTIDE SEQUENCE [LARGE SCALE GENOMIC DNA]</scope>
    <source>
        <strain evidence="1 2">CFH 90414</strain>
    </source>
</reference>
<accession>A0A6I2FBG1</accession>
<gene>
    <name evidence="1" type="ORF">GE115_14980</name>
</gene>